<feature type="non-terminal residue" evidence="1">
    <location>
        <position position="1"/>
    </location>
</feature>
<gene>
    <name evidence="1" type="ORF">NTEN_LOCUS2483</name>
</gene>
<evidence type="ECO:0000313" key="2">
    <source>
        <dbReference type="Proteomes" id="UP000479000"/>
    </source>
</evidence>
<keyword evidence="2" id="KW-1185">Reference proteome</keyword>
<organism evidence="1 2">
    <name type="scientific">Nesidiocoris tenuis</name>
    <dbReference type="NCBI Taxonomy" id="355587"/>
    <lineage>
        <taxon>Eukaryota</taxon>
        <taxon>Metazoa</taxon>
        <taxon>Ecdysozoa</taxon>
        <taxon>Arthropoda</taxon>
        <taxon>Hexapoda</taxon>
        <taxon>Insecta</taxon>
        <taxon>Pterygota</taxon>
        <taxon>Neoptera</taxon>
        <taxon>Paraneoptera</taxon>
        <taxon>Hemiptera</taxon>
        <taxon>Heteroptera</taxon>
        <taxon>Panheteroptera</taxon>
        <taxon>Cimicomorpha</taxon>
        <taxon>Miridae</taxon>
        <taxon>Dicyphina</taxon>
        <taxon>Nesidiocoris</taxon>
    </lineage>
</organism>
<name>A0A6H5G0L6_9HEMI</name>
<evidence type="ECO:0000313" key="1">
    <source>
        <dbReference type="EMBL" id="CAA9995692.1"/>
    </source>
</evidence>
<dbReference type="EMBL" id="CADCXU010003944">
    <property type="protein sequence ID" value="CAA9995692.1"/>
    <property type="molecule type" value="Genomic_DNA"/>
</dbReference>
<dbReference type="Proteomes" id="UP000479000">
    <property type="component" value="Unassembled WGS sequence"/>
</dbReference>
<proteinExistence type="predicted"/>
<protein>
    <submittedName>
        <fullName evidence="1">Uncharacterized protein</fullName>
    </submittedName>
</protein>
<reference evidence="1 2" key="1">
    <citation type="submission" date="2020-02" db="EMBL/GenBank/DDBJ databases">
        <authorList>
            <person name="Ferguson B K."/>
        </authorList>
    </citation>
    <scope>NUCLEOTIDE SEQUENCE [LARGE SCALE GENOMIC DNA]</scope>
</reference>
<sequence length="81" mass="9296">SEKLLNTDGLPIREASGQTGQLFDQQIFMTRFGVVDLPGRDWRSVVGRRIRWRPGRIMVGASSAQIRRFQFERFRGTGIKS</sequence>
<dbReference type="AlphaFoldDB" id="A0A6H5G0L6"/>
<accession>A0A6H5G0L6</accession>